<reference evidence="1" key="1">
    <citation type="journal article" date="2018" name="J. Antimicrob. Chemother.">
        <title>A novel cfr-carrying Tn7 transposon derivative characterized in Morganella morganii of swine origin in China.</title>
        <authorList>
            <person name="Chen Y."/>
            <person name="Lei C."/>
            <person name="Zuo L."/>
            <person name="Kong L."/>
            <person name="Kang Z."/>
            <person name="Zeng J."/>
            <person name="Zhang X."/>
            <person name="Wang H."/>
        </authorList>
    </citation>
    <scope>NUCLEOTIDE SEQUENCE</scope>
    <source>
        <strain evidence="1">BCMM24</strain>
    </source>
</reference>
<reference evidence="1" key="2">
    <citation type="submission" date="2018-01" db="EMBL/GenBank/DDBJ databases">
        <authorList>
            <person name="Lei C.W."/>
            <person name="Chen Y.P."/>
            <person name="Wang H.N."/>
        </authorList>
    </citation>
    <scope>NUCLEOTIDE SEQUENCE</scope>
    <source>
        <strain evidence="1">BCMM24</strain>
    </source>
</reference>
<proteinExistence type="predicted"/>
<name>A0A3Q8DJN9_MORMO</name>
<dbReference type="AlphaFoldDB" id="A0A3Q8DJN9"/>
<sequence>MWCILSNESPVFVKRIRARQFALRSKNPLAWRRAMADIIDYSLNEIRLELRERLTTLLAASSLAQQACLPRLTTLITYYLVYEEGELSFEHFIAQLSKPENQWRCFMIFGSSLPEHELHELLETSVQHQEELDDMMVSLGMYLP</sequence>
<organism evidence="1">
    <name type="scientific">Morganella morganii</name>
    <name type="common">Proteus morganii</name>
    <dbReference type="NCBI Taxonomy" id="582"/>
    <lineage>
        <taxon>Bacteria</taxon>
        <taxon>Pseudomonadati</taxon>
        <taxon>Pseudomonadota</taxon>
        <taxon>Gammaproteobacteria</taxon>
        <taxon>Enterobacterales</taxon>
        <taxon>Morganellaceae</taxon>
        <taxon>Morganella</taxon>
    </lineage>
</organism>
<evidence type="ECO:0000313" key="1">
    <source>
        <dbReference type="EMBL" id="AVA19453.1"/>
    </source>
</evidence>
<protein>
    <submittedName>
        <fullName evidence="1">Uncharacterized protein</fullName>
    </submittedName>
</protein>
<accession>A0A3Q8DJN9</accession>
<dbReference type="EMBL" id="MG832661">
    <property type="protein sequence ID" value="AVA19453.1"/>
    <property type="molecule type" value="Genomic_DNA"/>
</dbReference>